<evidence type="ECO:0000256" key="1">
    <source>
        <dbReference type="ARBA" id="ARBA00022690"/>
    </source>
</evidence>
<sequence length="151" mass="15746">MKPLLAALSVFALTSPLLLAAAQPASAPAKATMTRTLDISATQTTRTLTVQAGDVLRFHLPTQAGTGYSWRAVEVEAQYLVLIDKTNTPPPARPAGSPPVVGGAGSTLTYVYYVKKALTQGTARFAIPVSFVDTGPGGNSEPLLTFTLTSK</sequence>
<dbReference type="GO" id="GO:0004869">
    <property type="term" value="F:cysteine-type endopeptidase inhibitor activity"/>
    <property type="evidence" value="ECO:0007669"/>
    <property type="project" value="UniProtKB-KW"/>
</dbReference>
<dbReference type="EMBL" id="CP011387">
    <property type="protein sequence ID" value="ANE44392.1"/>
    <property type="molecule type" value="Genomic_DNA"/>
</dbReference>
<dbReference type="SUPFAM" id="SSF141066">
    <property type="entry name" value="ICP-like"/>
    <property type="match status" value="1"/>
</dbReference>
<proteinExistence type="predicted"/>
<evidence type="ECO:0000259" key="4">
    <source>
        <dbReference type="Pfam" id="PF09394"/>
    </source>
</evidence>
<dbReference type="Proteomes" id="UP000077363">
    <property type="component" value="Chromosome"/>
</dbReference>
<feature type="signal peptide" evidence="3">
    <location>
        <begin position="1"/>
        <end position="20"/>
    </location>
</feature>
<dbReference type="Gene3D" id="2.60.40.2020">
    <property type="match status" value="1"/>
</dbReference>
<keyword evidence="3" id="KW-0732">Signal</keyword>
<dbReference type="Pfam" id="PF09394">
    <property type="entry name" value="Inhibitor_I42"/>
    <property type="match status" value="1"/>
</dbReference>
<keyword evidence="2" id="KW-0789">Thiol protease inhibitor</keyword>
<dbReference type="InterPro" id="IPR018990">
    <property type="entry name" value="Prot_inh_I42_chagasin"/>
</dbReference>
<gene>
    <name evidence="5" type="ORF">SU48_12180</name>
</gene>
<feature type="domain" description="Proteinase inhibitor I42 chagasin" evidence="4">
    <location>
        <begin position="49"/>
        <end position="124"/>
    </location>
</feature>
<evidence type="ECO:0000313" key="5">
    <source>
        <dbReference type="EMBL" id="ANE44392.1"/>
    </source>
</evidence>
<dbReference type="PATRIC" id="fig|1182568.3.peg.2517"/>
<dbReference type="RefSeq" id="WP_064015472.1">
    <property type="nucleotide sequence ID" value="NZ_CP011387.1"/>
</dbReference>
<protein>
    <recommendedName>
        <fullName evidence="4">Proteinase inhibitor I42 chagasin domain-containing protein</fullName>
    </recommendedName>
</protein>
<evidence type="ECO:0000256" key="2">
    <source>
        <dbReference type="ARBA" id="ARBA00022704"/>
    </source>
</evidence>
<reference evidence="5 6" key="1">
    <citation type="submission" date="2015-01" db="EMBL/GenBank/DDBJ databases">
        <title>Deinococcus puniceus/DY1/ whole genome sequencing.</title>
        <authorList>
            <person name="Kim M.K."/>
            <person name="Srinivasan S."/>
            <person name="Lee J.-J."/>
        </authorList>
    </citation>
    <scope>NUCLEOTIDE SEQUENCE [LARGE SCALE GENOMIC DNA]</scope>
    <source>
        <strain evidence="5 6">DY1</strain>
    </source>
</reference>
<name>A0A172TBP9_9DEIO</name>
<accession>A0A172TBP9</accession>
<evidence type="ECO:0000256" key="3">
    <source>
        <dbReference type="SAM" id="SignalP"/>
    </source>
</evidence>
<feature type="chain" id="PRO_5008000606" description="Proteinase inhibitor I42 chagasin domain-containing protein" evidence="3">
    <location>
        <begin position="21"/>
        <end position="151"/>
    </location>
</feature>
<dbReference type="KEGG" id="dpu:SU48_12180"/>
<keyword evidence="6" id="KW-1185">Reference proteome</keyword>
<dbReference type="AlphaFoldDB" id="A0A172TBP9"/>
<organism evidence="5 6">
    <name type="scientific">Deinococcus puniceus</name>
    <dbReference type="NCBI Taxonomy" id="1182568"/>
    <lineage>
        <taxon>Bacteria</taxon>
        <taxon>Thermotogati</taxon>
        <taxon>Deinococcota</taxon>
        <taxon>Deinococci</taxon>
        <taxon>Deinococcales</taxon>
        <taxon>Deinococcaceae</taxon>
        <taxon>Deinococcus</taxon>
    </lineage>
</organism>
<evidence type="ECO:0000313" key="6">
    <source>
        <dbReference type="Proteomes" id="UP000077363"/>
    </source>
</evidence>
<keyword evidence="1" id="KW-0646">Protease inhibitor</keyword>
<dbReference type="InterPro" id="IPR036331">
    <property type="entry name" value="Chagasin-like_sf"/>
</dbReference>